<accession>A0A1I1PH66</accession>
<dbReference type="Proteomes" id="UP000198728">
    <property type="component" value="Unassembled WGS sequence"/>
</dbReference>
<sequence length="39" mass="4786">MHPNHGYQMLNGVRRHRARVMFGSMKGFLLFWRWPKRSV</sequence>
<name>A0A1I1PH66_9RHOB</name>
<evidence type="ECO:0000313" key="1">
    <source>
        <dbReference type="EMBL" id="SFD09184.1"/>
    </source>
</evidence>
<proteinExistence type="predicted"/>
<dbReference type="AlphaFoldDB" id="A0A1I1PH66"/>
<protein>
    <submittedName>
        <fullName evidence="1">Uncharacterized protein</fullName>
    </submittedName>
</protein>
<gene>
    <name evidence="1" type="ORF">SAMN04488094_11517</name>
</gene>
<keyword evidence="2" id="KW-1185">Reference proteome</keyword>
<dbReference type="STRING" id="441112.SAMN04488094_11517"/>
<evidence type="ECO:0000313" key="2">
    <source>
        <dbReference type="Proteomes" id="UP000198728"/>
    </source>
</evidence>
<dbReference type="EMBL" id="FOLG01000015">
    <property type="protein sequence ID" value="SFD09184.1"/>
    <property type="molecule type" value="Genomic_DNA"/>
</dbReference>
<organism evidence="1 2">
    <name type="scientific">Tropicimonas isoalkanivorans</name>
    <dbReference type="NCBI Taxonomy" id="441112"/>
    <lineage>
        <taxon>Bacteria</taxon>
        <taxon>Pseudomonadati</taxon>
        <taxon>Pseudomonadota</taxon>
        <taxon>Alphaproteobacteria</taxon>
        <taxon>Rhodobacterales</taxon>
        <taxon>Roseobacteraceae</taxon>
        <taxon>Tropicimonas</taxon>
    </lineage>
</organism>
<reference evidence="1 2" key="1">
    <citation type="submission" date="2016-10" db="EMBL/GenBank/DDBJ databases">
        <authorList>
            <person name="de Groot N.N."/>
        </authorList>
    </citation>
    <scope>NUCLEOTIDE SEQUENCE [LARGE SCALE GENOMIC DNA]</scope>
    <source>
        <strain evidence="1 2">DSM 19548</strain>
    </source>
</reference>